<protein>
    <submittedName>
        <fullName evidence="1">Uncharacterized protein</fullName>
    </submittedName>
</protein>
<evidence type="ECO:0000313" key="1">
    <source>
        <dbReference type="EMBL" id="KRR18093.1"/>
    </source>
</evidence>
<dbReference type="Proteomes" id="UP000052023">
    <property type="component" value="Unassembled WGS sequence"/>
</dbReference>
<dbReference type="EMBL" id="LLYA01000201">
    <property type="protein sequence ID" value="KRR18093.1"/>
    <property type="molecule type" value="Genomic_DNA"/>
</dbReference>
<sequence length="318" mass="34251">MPNAYTRLVVPETPSSPLTKSSYLRLGSYSDEEEKLVTGLTTTIGESPAAISKHESDNAGLLAFTNKDFQANIEGAALLKIGRGQTTEVTNGNSQHQVSKGTYEISAENGVSISAGANGTPADIILTASNRVKLINNGHKLETTVGNSEKQTMGDTKEFFQGTKFTCMRGAATTLAMANNVCMFFGEAFTFKISRECSFNLSDMNSVTIGNKLDIVEGNDVKQVIGNSAKCVFGPDFKSADSDTKILRTSNFKLAPVDDLKVVGRDGKVCKMSVSVTEEELRQGKSSTEQYELVTRAAEIMSSTGNEEVIQKKSINFM</sequence>
<proteinExistence type="predicted"/>
<evidence type="ECO:0000313" key="2">
    <source>
        <dbReference type="Proteomes" id="UP000052023"/>
    </source>
</evidence>
<gene>
    <name evidence="1" type="ORF">CQ13_35510</name>
</gene>
<keyword evidence="2" id="KW-1185">Reference proteome</keyword>
<reference evidence="1 2" key="1">
    <citation type="submission" date="2014-03" db="EMBL/GenBank/DDBJ databases">
        <title>Bradyrhizobium valentinum sp. nov., isolated from effective nodules of Lupinus mariae-josephae, a lupine endemic of basic-lime soils in Eastern Spain.</title>
        <authorList>
            <person name="Duran D."/>
            <person name="Rey L."/>
            <person name="Navarro A."/>
            <person name="Busquets A."/>
            <person name="Imperial J."/>
            <person name="Ruiz-Argueso T."/>
        </authorList>
    </citation>
    <scope>NUCLEOTIDE SEQUENCE [LARGE SCALE GENOMIC DNA]</scope>
    <source>
        <strain evidence="1 2">Ro19</strain>
    </source>
</reference>
<organism evidence="1 2">
    <name type="scientific">Bradyrhizobium retamae</name>
    <dbReference type="NCBI Taxonomy" id="1300035"/>
    <lineage>
        <taxon>Bacteria</taxon>
        <taxon>Pseudomonadati</taxon>
        <taxon>Pseudomonadota</taxon>
        <taxon>Alphaproteobacteria</taxon>
        <taxon>Hyphomicrobiales</taxon>
        <taxon>Nitrobacteraceae</taxon>
        <taxon>Bradyrhizobium</taxon>
    </lineage>
</organism>
<comment type="caution">
    <text evidence="1">The sequence shown here is derived from an EMBL/GenBank/DDBJ whole genome shotgun (WGS) entry which is preliminary data.</text>
</comment>
<dbReference type="AlphaFoldDB" id="A0A0R3MKP8"/>
<accession>A0A0R3MKP8</accession>
<dbReference type="RefSeq" id="WP_057847243.1">
    <property type="nucleotide sequence ID" value="NZ_LLYA01000201.1"/>
</dbReference>
<dbReference type="OrthoDB" id="8146243at2"/>
<name>A0A0R3MKP8_9BRAD</name>